<reference evidence="6" key="2">
    <citation type="submission" date="2020-04" db="EMBL/GenBank/DDBJ databases">
        <authorList>
            <consortium name="NCBI Genome Project"/>
        </authorList>
    </citation>
    <scope>NUCLEOTIDE SEQUENCE</scope>
    <source>
        <strain evidence="6">CBS 304.34</strain>
    </source>
</reference>
<accession>A0A6A6Z632</accession>
<dbReference type="OrthoDB" id="5329749at2759"/>
<dbReference type="RefSeq" id="XP_033582639.1">
    <property type="nucleotide sequence ID" value="XM_033723253.1"/>
</dbReference>
<feature type="transmembrane region" description="Helical" evidence="3">
    <location>
        <begin position="6"/>
        <end position="28"/>
    </location>
</feature>
<evidence type="ECO:0000256" key="3">
    <source>
        <dbReference type="SAM" id="Phobius"/>
    </source>
</evidence>
<evidence type="ECO:0000313" key="4">
    <source>
        <dbReference type="EMBL" id="KAF2815675.1"/>
    </source>
</evidence>
<evidence type="ECO:0000313" key="5">
    <source>
        <dbReference type="Proteomes" id="UP000504636"/>
    </source>
</evidence>
<evidence type="ECO:0000256" key="2">
    <source>
        <dbReference type="SAM" id="MobiDB-lite"/>
    </source>
</evidence>
<name>A0A6A6Z632_9PEZI</name>
<proteinExistence type="predicted"/>
<feature type="coiled-coil region" evidence="1">
    <location>
        <begin position="224"/>
        <end position="251"/>
    </location>
</feature>
<feature type="compositionally biased region" description="Low complexity" evidence="2">
    <location>
        <begin position="321"/>
        <end position="330"/>
    </location>
</feature>
<reference evidence="4 6" key="1">
    <citation type="journal article" date="2020" name="Stud. Mycol.">
        <title>101 Dothideomycetes genomes: a test case for predicting lifestyles and emergence of pathogens.</title>
        <authorList>
            <person name="Haridas S."/>
            <person name="Albert R."/>
            <person name="Binder M."/>
            <person name="Bloem J."/>
            <person name="Labutti K."/>
            <person name="Salamov A."/>
            <person name="Andreopoulos B."/>
            <person name="Baker S."/>
            <person name="Barry K."/>
            <person name="Bills G."/>
            <person name="Bluhm B."/>
            <person name="Cannon C."/>
            <person name="Castanera R."/>
            <person name="Culley D."/>
            <person name="Daum C."/>
            <person name="Ezra D."/>
            <person name="Gonzalez J."/>
            <person name="Henrissat B."/>
            <person name="Kuo A."/>
            <person name="Liang C."/>
            <person name="Lipzen A."/>
            <person name="Lutzoni F."/>
            <person name="Magnuson J."/>
            <person name="Mondo S."/>
            <person name="Nolan M."/>
            <person name="Ohm R."/>
            <person name="Pangilinan J."/>
            <person name="Park H.-J."/>
            <person name="Ramirez L."/>
            <person name="Alfaro M."/>
            <person name="Sun H."/>
            <person name="Tritt A."/>
            <person name="Yoshinaga Y."/>
            <person name="Zwiers L.-H."/>
            <person name="Turgeon B."/>
            <person name="Goodwin S."/>
            <person name="Spatafora J."/>
            <person name="Crous P."/>
            <person name="Grigoriev I."/>
        </authorList>
    </citation>
    <scope>NUCLEOTIDE SEQUENCE</scope>
    <source>
        <strain evidence="4 6">CBS 304.34</strain>
    </source>
</reference>
<dbReference type="EMBL" id="MU003693">
    <property type="protein sequence ID" value="KAF2815675.1"/>
    <property type="molecule type" value="Genomic_DNA"/>
</dbReference>
<dbReference type="GeneID" id="54464146"/>
<evidence type="ECO:0000313" key="6">
    <source>
        <dbReference type="RefSeq" id="XP_033582639.1"/>
    </source>
</evidence>
<dbReference type="AlphaFoldDB" id="A0A6A6Z632"/>
<gene>
    <name evidence="4 6" type="ORF">BDZ99DRAFT_493666</name>
</gene>
<keyword evidence="3" id="KW-1133">Transmembrane helix</keyword>
<feature type="region of interest" description="Disordered" evidence="2">
    <location>
        <begin position="284"/>
        <end position="330"/>
    </location>
</feature>
<dbReference type="Proteomes" id="UP000504636">
    <property type="component" value="Unplaced"/>
</dbReference>
<organism evidence="4">
    <name type="scientific">Mytilinidion resinicola</name>
    <dbReference type="NCBI Taxonomy" id="574789"/>
    <lineage>
        <taxon>Eukaryota</taxon>
        <taxon>Fungi</taxon>
        <taxon>Dikarya</taxon>
        <taxon>Ascomycota</taxon>
        <taxon>Pezizomycotina</taxon>
        <taxon>Dothideomycetes</taxon>
        <taxon>Pleosporomycetidae</taxon>
        <taxon>Mytilinidiales</taxon>
        <taxon>Mytilinidiaceae</taxon>
        <taxon>Mytilinidion</taxon>
    </lineage>
</organism>
<keyword evidence="3" id="KW-0812">Transmembrane</keyword>
<evidence type="ECO:0000256" key="1">
    <source>
        <dbReference type="SAM" id="Coils"/>
    </source>
</evidence>
<keyword evidence="3" id="KW-0472">Membrane</keyword>
<reference evidence="6" key="3">
    <citation type="submission" date="2025-04" db="UniProtKB">
        <authorList>
            <consortium name="RefSeq"/>
        </authorList>
    </citation>
    <scope>IDENTIFICATION</scope>
    <source>
        <strain evidence="6">CBS 304.34</strain>
    </source>
</reference>
<feature type="compositionally biased region" description="Polar residues" evidence="2">
    <location>
        <begin position="294"/>
        <end position="307"/>
    </location>
</feature>
<sequence length="330" mass="36874">MQDSPLSITASITGILTFIAAICAFIYVRYNTLRNGGMEIGTIIDSVTATIEESRAIALSGPATQPGDDPDSSRLKKLVSELYSTETDILAQCTIVFGKDLGKLQLGSRPSGSTSTSATWKDVVKEVDDAQKRWQQQQRRRRYGLRVTEKYFRPVIDLVDSYPTGWAITISVLSLGATPTMIRWYRARKKVFEMIQQREIIRSRLLFHQISIANHQIIVANSIARNQEMMVRDLLEENSKLESRLSMLSNIAAHTNQCVERVAHDNDEIKGLILTLINSAYQQDRTQKPDTVHFRSSSGSLNDSDPANQHDRTQKPGTVHSRSSSGSSSD</sequence>
<keyword evidence="5" id="KW-1185">Reference proteome</keyword>
<keyword evidence="1" id="KW-0175">Coiled coil</keyword>
<protein>
    <submittedName>
        <fullName evidence="4 6">Uncharacterized protein</fullName>
    </submittedName>
</protein>